<keyword evidence="2" id="KW-1185">Reference proteome</keyword>
<dbReference type="Proteomes" id="UP000789901">
    <property type="component" value="Unassembled WGS sequence"/>
</dbReference>
<feature type="non-terminal residue" evidence="1">
    <location>
        <position position="92"/>
    </location>
</feature>
<feature type="non-terminal residue" evidence="1">
    <location>
        <position position="1"/>
    </location>
</feature>
<comment type="caution">
    <text evidence="1">The sequence shown here is derived from an EMBL/GenBank/DDBJ whole genome shotgun (WGS) entry which is preliminary data.</text>
</comment>
<organism evidence="1 2">
    <name type="scientific">Gigaspora margarita</name>
    <dbReference type="NCBI Taxonomy" id="4874"/>
    <lineage>
        <taxon>Eukaryota</taxon>
        <taxon>Fungi</taxon>
        <taxon>Fungi incertae sedis</taxon>
        <taxon>Mucoromycota</taxon>
        <taxon>Glomeromycotina</taxon>
        <taxon>Glomeromycetes</taxon>
        <taxon>Diversisporales</taxon>
        <taxon>Gigasporaceae</taxon>
        <taxon>Gigaspora</taxon>
    </lineage>
</organism>
<accession>A0ABN7X6M6</accession>
<dbReference type="EMBL" id="CAJVQB010095095">
    <property type="protein sequence ID" value="CAG8849175.1"/>
    <property type="molecule type" value="Genomic_DNA"/>
</dbReference>
<evidence type="ECO:0000313" key="1">
    <source>
        <dbReference type="EMBL" id="CAG8849175.1"/>
    </source>
</evidence>
<gene>
    <name evidence="1" type="ORF">GMARGA_LOCUS39568</name>
</gene>
<proteinExistence type="predicted"/>
<reference evidence="1 2" key="1">
    <citation type="submission" date="2021-06" db="EMBL/GenBank/DDBJ databases">
        <authorList>
            <person name="Kallberg Y."/>
            <person name="Tangrot J."/>
            <person name="Rosling A."/>
        </authorList>
    </citation>
    <scope>NUCLEOTIDE SEQUENCE [LARGE SCALE GENOMIC DNA]</scope>
    <source>
        <strain evidence="1 2">120-4 pot B 10/14</strain>
    </source>
</reference>
<sequence>DDNEIQWAEIYQKNITKIEADETNIESQEPWMRIAEKSAQVLTNNLFDLGDDAETFLEHAKSGQIGEIFHEDDETHIDPITLNETQTQIYDY</sequence>
<evidence type="ECO:0000313" key="2">
    <source>
        <dbReference type="Proteomes" id="UP000789901"/>
    </source>
</evidence>
<name>A0ABN7X6M6_GIGMA</name>
<protein>
    <submittedName>
        <fullName evidence="1">21233_t:CDS:1</fullName>
    </submittedName>
</protein>